<comment type="caution">
    <text evidence="1">The sequence shown here is derived from an EMBL/GenBank/DDBJ whole genome shotgun (WGS) entry which is preliminary data.</text>
</comment>
<reference evidence="1 2" key="1">
    <citation type="submission" date="2018-08" db="EMBL/GenBank/DDBJ databases">
        <title>A genome reference for cultivated species of the human gut microbiota.</title>
        <authorList>
            <person name="Zou Y."/>
            <person name="Xue W."/>
            <person name="Luo G."/>
        </authorList>
    </citation>
    <scope>NUCLEOTIDE SEQUENCE [LARGE SCALE GENOMIC DNA]</scope>
    <source>
        <strain evidence="1 2">AM30-5LB</strain>
    </source>
</reference>
<dbReference type="EMBL" id="QSJI01000002">
    <property type="protein sequence ID" value="RHD56726.1"/>
    <property type="molecule type" value="Genomic_DNA"/>
</dbReference>
<evidence type="ECO:0000313" key="1">
    <source>
        <dbReference type="EMBL" id="RHD56726.1"/>
    </source>
</evidence>
<name>A0A414FYP9_9ACTN</name>
<dbReference type="Proteomes" id="UP000286050">
    <property type="component" value="Unassembled WGS sequence"/>
</dbReference>
<protein>
    <submittedName>
        <fullName evidence="1">Uncharacterized protein</fullName>
    </submittedName>
</protein>
<dbReference type="AlphaFoldDB" id="A0A414FYP9"/>
<gene>
    <name evidence="1" type="ORF">DW787_04115</name>
</gene>
<evidence type="ECO:0000313" key="2">
    <source>
        <dbReference type="Proteomes" id="UP000286050"/>
    </source>
</evidence>
<sequence length="355" mass="39511">MTEHVRRLISIPATALEAIDETERVMLLGEIANNLSVRLDRAEAQGLWLTPVSHAEEVLLRRRFAKGELASPFRGMYARCSTFETASIRERTIRTIRTLGLLHPSWVFCGYSAAVIHGLQVPNNVLGSVHYCANGTSHRGSPLIRHHLRLAPQDIVLNAGVRVTSLRKTLVDCLCTSDFRVGLAITDSAIHWELAGKREIECWIEKDGKGRRGIRQARETVAWADGRSENGGESIARATMIKLGFVAPYLQVEVFDPMEPDNPKRGDFGWRLEDGSWVIGELDGLGKYRKGGVDGTRNGLDAAIRALAAERRRESHLCLSGSKIVRFSMRDVLDTTHFERLLTAAGVPRREEPSD</sequence>
<proteinExistence type="predicted"/>
<accession>A0A414FYP9</accession>
<organism evidence="1 2">
    <name type="scientific">Collinsella intestinalis</name>
    <dbReference type="NCBI Taxonomy" id="147207"/>
    <lineage>
        <taxon>Bacteria</taxon>
        <taxon>Bacillati</taxon>
        <taxon>Actinomycetota</taxon>
        <taxon>Coriobacteriia</taxon>
        <taxon>Coriobacteriales</taxon>
        <taxon>Coriobacteriaceae</taxon>
        <taxon>Collinsella</taxon>
    </lineage>
</organism>
<dbReference type="RefSeq" id="WP_118271729.1">
    <property type="nucleotide sequence ID" value="NZ_QSJI01000002.1"/>
</dbReference>